<name>A0A087B826_9BIFI</name>
<dbReference type="Pfam" id="PF25591">
    <property type="entry name" value="LRV_2"/>
    <property type="match status" value="1"/>
</dbReference>
<evidence type="ECO:0000313" key="3">
    <source>
        <dbReference type="EMBL" id="KFI67176.1"/>
    </source>
</evidence>
<dbReference type="EMBL" id="JGZB01000011">
    <property type="protein sequence ID" value="KFI67176.1"/>
    <property type="molecule type" value="Genomic_DNA"/>
</dbReference>
<gene>
    <name evidence="3" type="ORF">BMAGN_1391</name>
</gene>
<sequence length="154" mass="17422">MGRLRIWSRLRHIRISEKRDEDEDATEQESETEAEEDPVAARLNHTDPTAGDQTRQGCAEGNEATRKRQARLNPPPAPIRLTPLVACDPETSEEILWHIARYAPTLRKWVVANTAASPLLLEYISQQGGPGVKEALQMLLDVLEEPRHSERKAR</sequence>
<feature type="domain" description="Leucine rich repeat variant" evidence="2">
    <location>
        <begin position="82"/>
        <end position="138"/>
    </location>
</feature>
<evidence type="ECO:0000259" key="2">
    <source>
        <dbReference type="Pfam" id="PF25591"/>
    </source>
</evidence>
<reference evidence="3 4" key="1">
    <citation type="submission" date="2014-03" db="EMBL/GenBank/DDBJ databases">
        <title>Genomics of Bifidobacteria.</title>
        <authorList>
            <person name="Ventura M."/>
            <person name="Milani C."/>
            <person name="Lugli G.A."/>
        </authorList>
    </citation>
    <scope>NUCLEOTIDE SEQUENCE [LARGE SCALE GENOMIC DNA]</scope>
    <source>
        <strain evidence="3 4">LMG 11591</strain>
    </source>
</reference>
<organism evidence="3 4">
    <name type="scientific">Bifidobacterium magnum</name>
    <dbReference type="NCBI Taxonomy" id="1692"/>
    <lineage>
        <taxon>Bacteria</taxon>
        <taxon>Bacillati</taxon>
        <taxon>Actinomycetota</taxon>
        <taxon>Actinomycetes</taxon>
        <taxon>Bifidobacteriales</taxon>
        <taxon>Bifidobacteriaceae</taxon>
        <taxon>Bifidobacterium</taxon>
    </lineage>
</organism>
<evidence type="ECO:0000313" key="4">
    <source>
        <dbReference type="Proteomes" id="UP000029052"/>
    </source>
</evidence>
<dbReference type="STRING" id="1692.BMAGN_1391"/>
<feature type="region of interest" description="Disordered" evidence="1">
    <location>
        <begin position="15"/>
        <end position="81"/>
    </location>
</feature>
<dbReference type="AlphaFoldDB" id="A0A087B826"/>
<dbReference type="InterPro" id="IPR057893">
    <property type="entry name" value="LRV_2"/>
</dbReference>
<dbReference type="Proteomes" id="UP000029052">
    <property type="component" value="Unassembled WGS sequence"/>
</dbReference>
<comment type="caution">
    <text evidence="3">The sequence shown here is derived from an EMBL/GenBank/DDBJ whole genome shotgun (WGS) entry which is preliminary data.</text>
</comment>
<keyword evidence="4" id="KW-1185">Reference proteome</keyword>
<evidence type="ECO:0000256" key="1">
    <source>
        <dbReference type="SAM" id="MobiDB-lite"/>
    </source>
</evidence>
<proteinExistence type="predicted"/>
<accession>A0A087B826</accession>
<dbReference type="eggNOG" id="ENOG5031TDZ">
    <property type="taxonomic scope" value="Bacteria"/>
</dbReference>
<feature type="compositionally biased region" description="Acidic residues" evidence="1">
    <location>
        <begin position="20"/>
        <end position="38"/>
    </location>
</feature>
<protein>
    <recommendedName>
        <fullName evidence="2">Leucine rich repeat variant domain-containing protein</fullName>
    </recommendedName>
</protein>